<dbReference type="Pfam" id="PF09907">
    <property type="entry name" value="HigB_toxin"/>
    <property type="match status" value="1"/>
</dbReference>
<gene>
    <name evidence="1" type="ORF">FIV34_07550</name>
</gene>
<dbReference type="GO" id="GO:0003723">
    <property type="term" value="F:RNA binding"/>
    <property type="evidence" value="ECO:0007669"/>
    <property type="project" value="InterPro"/>
</dbReference>
<organism evidence="1 2">
    <name type="scientific">Luteibacter pinisoli</name>
    <dbReference type="NCBI Taxonomy" id="2589080"/>
    <lineage>
        <taxon>Bacteria</taxon>
        <taxon>Pseudomonadati</taxon>
        <taxon>Pseudomonadota</taxon>
        <taxon>Gammaproteobacteria</taxon>
        <taxon>Lysobacterales</taxon>
        <taxon>Rhodanobacteraceae</taxon>
        <taxon>Luteibacter</taxon>
    </lineage>
</organism>
<dbReference type="InterPro" id="IPR018669">
    <property type="entry name" value="Toxin_HigB"/>
</dbReference>
<dbReference type="OrthoDB" id="9799912at2"/>
<dbReference type="KEGG" id="lpy:FIV34_07550"/>
<accession>A0A4Y5Z3G4</accession>
<evidence type="ECO:0000313" key="2">
    <source>
        <dbReference type="Proteomes" id="UP000316093"/>
    </source>
</evidence>
<sequence>MSRHAQRMSAEAYRSQWAPPSALPTARVSEWYLSKPSTTAPARSATTHTMTYSALASSSLARASEPSSELPCHASVAPAQLAEGAMRVTGKRLMNEFAKQYPDAERPLAAWKSQLTSRRFYNVADIRGMFRHVDIVGPWTLFAVHGTTYRLIATVDFMSQTCHVETILTHAQYDRKHWMEHHYWAPTEHLGTITPLQDEVDYDAALAALTRLGKRGAAANTHAQNALLGRLLCAVHAYEERYHPFG</sequence>
<dbReference type="GO" id="GO:0110001">
    <property type="term" value="C:toxin-antitoxin complex"/>
    <property type="evidence" value="ECO:0007669"/>
    <property type="project" value="InterPro"/>
</dbReference>
<dbReference type="AlphaFoldDB" id="A0A4Y5Z3G4"/>
<dbReference type="GO" id="GO:0004519">
    <property type="term" value="F:endonuclease activity"/>
    <property type="evidence" value="ECO:0007669"/>
    <property type="project" value="InterPro"/>
</dbReference>
<name>A0A4Y5Z3G4_9GAMM</name>
<proteinExistence type="predicted"/>
<keyword evidence="2" id="KW-1185">Reference proteome</keyword>
<evidence type="ECO:0000313" key="1">
    <source>
        <dbReference type="EMBL" id="QDE39065.1"/>
    </source>
</evidence>
<dbReference type="EMBL" id="CP041046">
    <property type="protein sequence ID" value="QDE39065.1"/>
    <property type="molecule type" value="Genomic_DNA"/>
</dbReference>
<reference evidence="1 2" key="1">
    <citation type="submission" date="2019-06" db="EMBL/GenBank/DDBJ databases">
        <title>A complete genome sequence for Luteibacter pinisoli MAH-14.</title>
        <authorList>
            <person name="Baltrus D.A."/>
        </authorList>
    </citation>
    <scope>NUCLEOTIDE SEQUENCE [LARGE SCALE GENOMIC DNA]</scope>
    <source>
        <strain evidence="1 2">MAH-14</strain>
    </source>
</reference>
<dbReference type="Proteomes" id="UP000316093">
    <property type="component" value="Chromosome"/>
</dbReference>
<protein>
    <submittedName>
        <fullName evidence="1">Type II toxin-antitoxin system HigB family toxin</fullName>
    </submittedName>
</protein>